<evidence type="ECO:0000313" key="4">
    <source>
        <dbReference type="Proteomes" id="UP000012179"/>
    </source>
</evidence>
<dbReference type="AlphaFoldDB" id="A0A1W6STE6"/>
<feature type="compositionally biased region" description="Polar residues" evidence="1">
    <location>
        <begin position="39"/>
        <end position="67"/>
    </location>
</feature>
<evidence type="ECO:0000256" key="1">
    <source>
        <dbReference type="SAM" id="MobiDB-lite"/>
    </source>
</evidence>
<dbReference type="EMBL" id="CP021106">
    <property type="protein sequence ID" value="ARO89070.1"/>
    <property type="molecule type" value="Genomic_DNA"/>
</dbReference>
<keyword evidence="2" id="KW-0732">Signal</keyword>
<reference evidence="3 4" key="1">
    <citation type="journal article" date="2015" name="Int. J. Syst. Evol. Microbiol.">
        <title>Nitrosospira lacus sp. nov., a psychrotolerant, ammonia-oxidizing bacterium from sandy lake sediment.</title>
        <authorList>
            <person name="Urakawa H."/>
            <person name="Garcia J.C."/>
            <person name="Nielsen J.L."/>
            <person name="Le V.Q."/>
            <person name="Kozlowski J.A."/>
            <person name="Stein L.Y."/>
            <person name="Lim C.K."/>
            <person name="Pommerening-Roser A."/>
            <person name="Martens-Habbena W."/>
            <person name="Stahl D.A."/>
            <person name="Klotz M.G."/>
        </authorList>
    </citation>
    <scope>NUCLEOTIDE SEQUENCE [LARGE SCALE GENOMIC DNA]</scope>
    <source>
        <strain evidence="3 4">APG3</strain>
    </source>
</reference>
<feature type="signal peptide" evidence="2">
    <location>
        <begin position="1"/>
        <end position="22"/>
    </location>
</feature>
<dbReference type="eggNOG" id="ENOG50338C2">
    <property type="taxonomic scope" value="Bacteria"/>
</dbReference>
<dbReference type="KEGG" id="nlc:EBAPG3_008055"/>
<keyword evidence="4" id="KW-1185">Reference proteome</keyword>
<name>A0A1W6STE6_9PROT</name>
<feature type="chain" id="PRO_5010882153" evidence="2">
    <location>
        <begin position="23"/>
        <end position="97"/>
    </location>
</feature>
<evidence type="ECO:0000256" key="2">
    <source>
        <dbReference type="SAM" id="SignalP"/>
    </source>
</evidence>
<feature type="compositionally biased region" description="Basic and acidic residues" evidence="1">
    <location>
        <begin position="22"/>
        <end position="32"/>
    </location>
</feature>
<sequence length="97" mass="10562">MKWGIVALHAILMAGAMHDTHAETPQLRDRQTGKYLGNLSANPHDPNSTSNPYGQYGSQYSPDSINNPYGRYGSPYGSDSANNPYATNPPAIIDPQR</sequence>
<proteinExistence type="predicted"/>
<protein>
    <submittedName>
        <fullName evidence="3">Uncharacterized protein</fullName>
    </submittedName>
</protein>
<feature type="compositionally biased region" description="Polar residues" evidence="1">
    <location>
        <begin position="77"/>
        <end position="86"/>
    </location>
</feature>
<dbReference type="Proteomes" id="UP000012179">
    <property type="component" value="Chromosome"/>
</dbReference>
<evidence type="ECO:0000313" key="3">
    <source>
        <dbReference type="EMBL" id="ARO89070.1"/>
    </source>
</evidence>
<gene>
    <name evidence="3" type="ORF">EBAPG3_008055</name>
</gene>
<dbReference type="RefSeq" id="WP_004176955.1">
    <property type="nucleotide sequence ID" value="NZ_CP021106.3"/>
</dbReference>
<feature type="region of interest" description="Disordered" evidence="1">
    <location>
        <begin position="22"/>
        <end position="97"/>
    </location>
</feature>
<accession>A0A1W6STE6</accession>
<organism evidence="3 4">
    <name type="scientific">Nitrosospira lacus</name>
    <dbReference type="NCBI Taxonomy" id="1288494"/>
    <lineage>
        <taxon>Bacteria</taxon>
        <taxon>Pseudomonadati</taxon>
        <taxon>Pseudomonadota</taxon>
        <taxon>Betaproteobacteria</taxon>
        <taxon>Nitrosomonadales</taxon>
        <taxon>Nitrosomonadaceae</taxon>
        <taxon>Nitrosospira</taxon>
    </lineage>
</organism>